<evidence type="ECO:0000256" key="1">
    <source>
        <dbReference type="SAM" id="Phobius"/>
    </source>
</evidence>
<evidence type="ECO:0000313" key="3">
    <source>
        <dbReference type="Proteomes" id="UP001596022"/>
    </source>
</evidence>
<feature type="transmembrane region" description="Helical" evidence="1">
    <location>
        <begin position="41"/>
        <end position="69"/>
    </location>
</feature>
<gene>
    <name evidence="2" type="ORF">ACFO4N_00190</name>
</gene>
<proteinExistence type="predicted"/>
<comment type="caution">
    <text evidence="2">The sequence shown here is derived from an EMBL/GenBank/DDBJ whole genome shotgun (WGS) entry which is preliminary data.</text>
</comment>
<name>A0ABV9GKE1_9BACL</name>
<keyword evidence="1" id="KW-1133">Transmembrane helix</keyword>
<feature type="transmembrane region" description="Helical" evidence="1">
    <location>
        <begin position="162"/>
        <end position="183"/>
    </location>
</feature>
<dbReference type="RefSeq" id="WP_376844201.1">
    <property type="nucleotide sequence ID" value="NZ_JBHSFW010000001.1"/>
</dbReference>
<organism evidence="2 3">
    <name type="scientific">Camelliibacillus cellulosilyticus</name>
    <dbReference type="NCBI Taxonomy" id="2174486"/>
    <lineage>
        <taxon>Bacteria</taxon>
        <taxon>Bacillati</taxon>
        <taxon>Bacillota</taxon>
        <taxon>Bacilli</taxon>
        <taxon>Bacillales</taxon>
        <taxon>Sporolactobacillaceae</taxon>
        <taxon>Camelliibacillus</taxon>
    </lineage>
</organism>
<keyword evidence="1" id="KW-0812">Transmembrane</keyword>
<reference evidence="3" key="1">
    <citation type="journal article" date="2019" name="Int. J. Syst. Evol. Microbiol.">
        <title>The Global Catalogue of Microorganisms (GCM) 10K type strain sequencing project: providing services to taxonomists for standard genome sequencing and annotation.</title>
        <authorList>
            <consortium name="The Broad Institute Genomics Platform"/>
            <consortium name="The Broad Institute Genome Sequencing Center for Infectious Disease"/>
            <person name="Wu L."/>
            <person name="Ma J."/>
        </authorList>
    </citation>
    <scope>NUCLEOTIDE SEQUENCE [LARGE SCALE GENOMIC DNA]</scope>
    <source>
        <strain evidence="3">CGMCC 1.16306</strain>
    </source>
</reference>
<evidence type="ECO:0000313" key="2">
    <source>
        <dbReference type="EMBL" id="MFC4617140.1"/>
    </source>
</evidence>
<dbReference type="Proteomes" id="UP001596022">
    <property type="component" value="Unassembled WGS sequence"/>
</dbReference>
<sequence length="190" mass="20141">MAKKKNSLQGALRFILLVTLISIPLSGAFDTATVFLDAVPWYFGVFIVIVIVLFGAFFDMIGVAAAAAIESPFHAMASKRVFGAKFAVKIVRNAERVASVCSDVIGDIAGVLSGATALAVGQQIALSFGLRGWGAEGISISLTVLATALTIGAKAFGKTIAVYYPTPIILFVSKSVESFLIFFRKKSQKR</sequence>
<protein>
    <submittedName>
        <fullName evidence="2">Uncharacterized protein</fullName>
    </submittedName>
</protein>
<feature type="transmembrane region" description="Helical" evidence="1">
    <location>
        <begin position="12"/>
        <end position="29"/>
    </location>
</feature>
<keyword evidence="1" id="KW-0472">Membrane</keyword>
<keyword evidence="3" id="KW-1185">Reference proteome</keyword>
<feature type="transmembrane region" description="Helical" evidence="1">
    <location>
        <begin position="137"/>
        <end position="156"/>
    </location>
</feature>
<accession>A0ABV9GKE1</accession>
<dbReference type="EMBL" id="JBHSFW010000001">
    <property type="protein sequence ID" value="MFC4617140.1"/>
    <property type="molecule type" value="Genomic_DNA"/>
</dbReference>